<feature type="compositionally biased region" description="Pro residues" evidence="1">
    <location>
        <begin position="457"/>
        <end position="468"/>
    </location>
</feature>
<feature type="compositionally biased region" description="Low complexity" evidence="1">
    <location>
        <begin position="388"/>
        <end position="417"/>
    </location>
</feature>
<gene>
    <name evidence="2" type="ORF">Esi_0455_0006</name>
</gene>
<feature type="compositionally biased region" description="Pro residues" evidence="1">
    <location>
        <begin position="364"/>
        <end position="376"/>
    </location>
</feature>
<protein>
    <submittedName>
        <fullName evidence="2">Uncharacterized protein</fullName>
    </submittedName>
</protein>
<name>D7G1P7_ECTSI</name>
<feature type="compositionally biased region" description="Basic and acidic residues" evidence="1">
    <location>
        <begin position="47"/>
        <end position="62"/>
    </location>
</feature>
<sequence>MAVSRDTLPALSMADDGEGALFGPEESEGGPAGPGGDSNPLGPPPPYREEHTPGGTRFKELLARANGQGAPPPPPPPSAKPRRALPPEGAPDYDDDNQWEEQAIGSPDVPDPPLRENMPGLDLGPELDYGGGGEAGASGSGGSRFSRMMNQARQNDDRQEAGMAPRASPRSPQEVAKRAAAAQAPVSKEEKERAIKAAVERQQKMMAKARGIDLDDPTLEGAELARKKALSRAQAEAQAGGYVPSSSAADDYLNSLKADSQKKQKETQAKLRGEPLPPREGPLLSASPPTETATSDVPDKSAAPLSSGEDYERVKPQKRTAASWSIQNKADQYMASLKGIKVELADDNPYLKESLVEEPRQPVRRPPPPPPKPPLGPQMSYAEKMKLAKGAKAAGTATAAAPSSNVVAAPVATLPPATEAPPPPAPSSGSPALSYAEKLKQAQAQKAAAGNGVFPKSVPPPPPPPPPTAAAAAVAPASRRLLEQDMPSGGLVDEGDSQAKMVKLMDLLTEHKTAGLEGEDRVSELRHSLVDAREALRAETYGRSAAAAAAPTAATVSSKPMPPPPPPPPQPAAAAAPSPPSPQQQQQSAPPAPPTTSPEDAAILRRCSALLQAHVHSGLAGQDLQALVEGLASSLTIVTAQVVTGTAAAAAAAGGGASGAPPAAAGGDDTGVPAYAGGIQSVGGALSDMGVAKKPASFLPEEGEGDGSAGWTGGSLGEEEKAAASKALGYLLKHRGGKGYGRGKMTGAQAEAMVAALAEVTEIMEEEMVEE</sequence>
<feature type="region of interest" description="Disordered" evidence="1">
    <location>
        <begin position="351"/>
        <end position="495"/>
    </location>
</feature>
<evidence type="ECO:0000313" key="2">
    <source>
        <dbReference type="EMBL" id="CBJ33292.1"/>
    </source>
</evidence>
<feature type="compositionally biased region" description="Low complexity" evidence="1">
    <location>
        <begin position="427"/>
        <end position="449"/>
    </location>
</feature>
<feature type="compositionally biased region" description="Pro residues" evidence="1">
    <location>
        <begin position="70"/>
        <end position="79"/>
    </location>
</feature>
<feature type="compositionally biased region" description="Low complexity" evidence="1">
    <location>
        <begin position="119"/>
        <end position="128"/>
    </location>
</feature>
<feature type="compositionally biased region" description="Low complexity" evidence="1">
    <location>
        <begin position="545"/>
        <end position="555"/>
    </location>
</feature>
<feature type="region of interest" description="Disordered" evidence="1">
    <location>
        <begin position="225"/>
        <end position="327"/>
    </location>
</feature>
<dbReference type="AlphaFoldDB" id="D7G1P7"/>
<reference evidence="2 3" key="1">
    <citation type="journal article" date="2010" name="Nature">
        <title>The Ectocarpus genome and the independent evolution of multicellularity in brown algae.</title>
        <authorList>
            <person name="Cock J.M."/>
            <person name="Sterck L."/>
            <person name="Rouze P."/>
            <person name="Scornet D."/>
            <person name="Allen A.E."/>
            <person name="Amoutzias G."/>
            <person name="Anthouard V."/>
            <person name="Artiguenave F."/>
            <person name="Aury J.M."/>
            <person name="Badger J.H."/>
            <person name="Beszteri B."/>
            <person name="Billiau K."/>
            <person name="Bonnet E."/>
            <person name="Bothwell J.H."/>
            <person name="Bowler C."/>
            <person name="Boyen C."/>
            <person name="Brownlee C."/>
            <person name="Carrano C.J."/>
            <person name="Charrier B."/>
            <person name="Cho G.Y."/>
            <person name="Coelho S.M."/>
            <person name="Collen J."/>
            <person name="Corre E."/>
            <person name="Da Silva C."/>
            <person name="Delage L."/>
            <person name="Delaroque N."/>
            <person name="Dittami S.M."/>
            <person name="Doulbeau S."/>
            <person name="Elias M."/>
            <person name="Farnham G."/>
            <person name="Gachon C.M."/>
            <person name="Gschloessl B."/>
            <person name="Heesch S."/>
            <person name="Jabbari K."/>
            <person name="Jubin C."/>
            <person name="Kawai H."/>
            <person name="Kimura K."/>
            <person name="Kloareg B."/>
            <person name="Kupper F.C."/>
            <person name="Lang D."/>
            <person name="Le Bail A."/>
            <person name="Leblanc C."/>
            <person name="Lerouge P."/>
            <person name="Lohr M."/>
            <person name="Lopez P.J."/>
            <person name="Martens C."/>
            <person name="Maumus F."/>
            <person name="Michel G."/>
            <person name="Miranda-Saavedra D."/>
            <person name="Morales J."/>
            <person name="Moreau H."/>
            <person name="Motomura T."/>
            <person name="Nagasato C."/>
            <person name="Napoli C.A."/>
            <person name="Nelson D.R."/>
            <person name="Nyvall-Collen P."/>
            <person name="Peters A.F."/>
            <person name="Pommier C."/>
            <person name="Potin P."/>
            <person name="Poulain J."/>
            <person name="Quesneville H."/>
            <person name="Read B."/>
            <person name="Rensing S.A."/>
            <person name="Ritter A."/>
            <person name="Rousvoal S."/>
            <person name="Samanta M."/>
            <person name="Samson G."/>
            <person name="Schroeder D.C."/>
            <person name="Segurens B."/>
            <person name="Strittmatter M."/>
            <person name="Tonon T."/>
            <person name="Tregear J.W."/>
            <person name="Valentin K."/>
            <person name="von Dassow P."/>
            <person name="Yamagishi T."/>
            <person name="Van de Peer Y."/>
            <person name="Wincker P."/>
        </authorList>
    </citation>
    <scope>NUCLEOTIDE SEQUENCE [LARGE SCALE GENOMIC DNA]</scope>
    <source>
        <strain evidence="3">Ec32 / CCAP1310/4</strain>
    </source>
</reference>
<dbReference type="OrthoDB" id="10453364at2759"/>
<organism evidence="2 3">
    <name type="scientific">Ectocarpus siliculosus</name>
    <name type="common">Brown alga</name>
    <name type="synonym">Conferva siliculosa</name>
    <dbReference type="NCBI Taxonomy" id="2880"/>
    <lineage>
        <taxon>Eukaryota</taxon>
        <taxon>Sar</taxon>
        <taxon>Stramenopiles</taxon>
        <taxon>Ochrophyta</taxon>
        <taxon>PX clade</taxon>
        <taxon>Phaeophyceae</taxon>
        <taxon>Ectocarpales</taxon>
        <taxon>Ectocarpaceae</taxon>
        <taxon>Ectocarpus</taxon>
    </lineage>
</organism>
<accession>D7G1P7</accession>
<keyword evidence="3" id="KW-1185">Reference proteome</keyword>
<feature type="region of interest" description="Disordered" evidence="1">
    <location>
        <begin position="541"/>
        <end position="599"/>
    </location>
</feature>
<feature type="compositionally biased region" description="Pro residues" evidence="1">
    <location>
        <begin position="560"/>
        <end position="582"/>
    </location>
</feature>
<dbReference type="Proteomes" id="UP000002630">
    <property type="component" value="Unassembled WGS sequence"/>
</dbReference>
<feature type="compositionally biased region" description="Basic and acidic residues" evidence="1">
    <location>
        <begin position="187"/>
        <end position="202"/>
    </location>
</feature>
<dbReference type="EMBL" id="FN649760">
    <property type="protein sequence ID" value="CBJ33292.1"/>
    <property type="molecule type" value="Genomic_DNA"/>
</dbReference>
<feature type="compositionally biased region" description="Basic and acidic residues" evidence="1">
    <location>
        <begin position="259"/>
        <end position="273"/>
    </location>
</feature>
<proteinExistence type="predicted"/>
<evidence type="ECO:0000313" key="3">
    <source>
        <dbReference type="Proteomes" id="UP000002630"/>
    </source>
</evidence>
<evidence type="ECO:0000256" key="1">
    <source>
        <dbReference type="SAM" id="MobiDB-lite"/>
    </source>
</evidence>
<feature type="region of interest" description="Disordered" evidence="1">
    <location>
        <begin position="1"/>
        <end position="202"/>
    </location>
</feature>
<feature type="compositionally biased region" description="Gly residues" evidence="1">
    <location>
        <begin position="129"/>
        <end position="142"/>
    </location>
</feature>
<dbReference type="InParanoid" id="D7G1P7"/>
<dbReference type="PRINTS" id="PR01217">
    <property type="entry name" value="PRICHEXTENSN"/>
</dbReference>